<feature type="non-terminal residue" evidence="1">
    <location>
        <position position="98"/>
    </location>
</feature>
<protein>
    <submittedName>
        <fullName evidence="1">Uncharacterized protein</fullName>
    </submittedName>
</protein>
<evidence type="ECO:0000313" key="2">
    <source>
        <dbReference type="Proteomes" id="UP000196258"/>
    </source>
</evidence>
<dbReference type="EMBL" id="NFLB01000022">
    <property type="protein sequence ID" value="OUQ03198.1"/>
    <property type="molecule type" value="Genomic_DNA"/>
</dbReference>
<sequence>MAYFLKKNRKKDKLYLSIVNSYYDSERKQTVHSTYESFGTGQALIDQGISDPIAYLEDKVRTLNYEARQKVASEISDTAPYKYAGHFLVKSILSKLDV</sequence>
<dbReference type="AlphaFoldDB" id="A0A1Y4QD90"/>
<reference evidence="2" key="1">
    <citation type="submission" date="2017-04" db="EMBL/GenBank/DDBJ databases">
        <title>Function of individual gut microbiota members based on whole genome sequencing of pure cultures obtained from chicken caecum.</title>
        <authorList>
            <person name="Medvecky M."/>
            <person name="Cejkova D."/>
            <person name="Polansky O."/>
            <person name="Karasova D."/>
            <person name="Kubasova T."/>
            <person name="Cizek A."/>
            <person name="Rychlik I."/>
        </authorList>
    </citation>
    <scope>NUCLEOTIDE SEQUENCE [LARGE SCALE GENOMIC DNA]</scope>
    <source>
        <strain evidence="2">An149</strain>
    </source>
</reference>
<gene>
    <name evidence="1" type="ORF">B5E91_12960</name>
</gene>
<name>A0A1Y4QD90_9FIRM</name>
<evidence type="ECO:0000313" key="1">
    <source>
        <dbReference type="EMBL" id="OUQ03198.1"/>
    </source>
</evidence>
<proteinExistence type="predicted"/>
<dbReference type="Proteomes" id="UP000196258">
    <property type="component" value="Unassembled WGS sequence"/>
</dbReference>
<accession>A0A1Y4QD90</accession>
<comment type="caution">
    <text evidence="1">The sequence shown here is derived from an EMBL/GenBank/DDBJ whole genome shotgun (WGS) entry which is preliminary data.</text>
</comment>
<organism evidence="1 2">
    <name type="scientific">Thomasclavelia spiroformis</name>
    <dbReference type="NCBI Taxonomy" id="29348"/>
    <lineage>
        <taxon>Bacteria</taxon>
        <taxon>Bacillati</taxon>
        <taxon>Bacillota</taxon>
        <taxon>Erysipelotrichia</taxon>
        <taxon>Erysipelotrichales</taxon>
        <taxon>Coprobacillaceae</taxon>
        <taxon>Thomasclavelia</taxon>
    </lineage>
</organism>